<comment type="caution">
    <text evidence="1">The sequence shown here is derived from an EMBL/GenBank/DDBJ whole genome shotgun (WGS) entry which is preliminary data.</text>
</comment>
<reference evidence="1" key="1">
    <citation type="submission" date="2024-01" db="EMBL/GenBank/DDBJ databases">
        <authorList>
            <person name="Webb A."/>
        </authorList>
    </citation>
    <scope>NUCLEOTIDE SEQUENCE</scope>
    <source>
        <strain evidence="1">Pm1</strain>
    </source>
</reference>
<evidence type="ECO:0008006" key="3">
    <source>
        <dbReference type="Google" id="ProtNLM"/>
    </source>
</evidence>
<dbReference type="EMBL" id="CAKLBY020000228">
    <property type="protein sequence ID" value="CAK7938019.1"/>
    <property type="molecule type" value="Genomic_DNA"/>
</dbReference>
<dbReference type="Proteomes" id="UP001162060">
    <property type="component" value="Unassembled WGS sequence"/>
</dbReference>
<proteinExistence type="predicted"/>
<dbReference type="AlphaFoldDB" id="A0AAV1UTQ4"/>
<accession>A0AAV1UTQ4</accession>
<name>A0AAV1UTQ4_9STRA</name>
<protein>
    <recommendedName>
        <fullName evidence="3">Translation initiation factor 1</fullName>
    </recommendedName>
</protein>
<gene>
    <name evidence="1" type="ORF">PM001_LOCUS23169</name>
</gene>
<organism evidence="1 2">
    <name type="scientific">Peronospora matthiolae</name>
    <dbReference type="NCBI Taxonomy" id="2874970"/>
    <lineage>
        <taxon>Eukaryota</taxon>
        <taxon>Sar</taxon>
        <taxon>Stramenopiles</taxon>
        <taxon>Oomycota</taxon>
        <taxon>Peronosporomycetes</taxon>
        <taxon>Peronosporales</taxon>
        <taxon>Peronosporaceae</taxon>
        <taxon>Peronospora</taxon>
    </lineage>
</organism>
<evidence type="ECO:0000313" key="1">
    <source>
        <dbReference type="EMBL" id="CAK7938019.1"/>
    </source>
</evidence>
<evidence type="ECO:0000313" key="2">
    <source>
        <dbReference type="Proteomes" id="UP001162060"/>
    </source>
</evidence>
<sequence>MRDIVVFGSTCDLRQDPGKNSLQRQSEKGTIIGRNDETKGYKMCLR</sequence>